<evidence type="ECO:0000313" key="1">
    <source>
        <dbReference type="EMBL" id="KAI8436461.1"/>
    </source>
</evidence>
<organism evidence="1 2">
    <name type="scientific">Choristoneura fumiferana</name>
    <name type="common">Spruce budworm moth</name>
    <name type="synonym">Archips fumiferana</name>
    <dbReference type="NCBI Taxonomy" id="7141"/>
    <lineage>
        <taxon>Eukaryota</taxon>
        <taxon>Metazoa</taxon>
        <taxon>Ecdysozoa</taxon>
        <taxon>Arthropoda</taxon>
        <taxon>Hexapoda</taxon>
        <taxon>Insecta</taxon>
        <taxon>Pterygota</taxon>
        <taxon>Neoptera</taxon>
        <taxon>Endopterygota</taxon>
        <taxon>Lepidoptera</taxon>
        <taxon>Glossata</taxon>
        <taxon>Ditrysia</taxon>
        <taxon>Tortricoidea</taxon>
        <taxon>Tortricidae</taxon>
        <taxon>Tortricinae</taxon>
        <taxon>Choristoneura</taxon>
    </lineage>
</organism>
<protein>
    <submittedName>
        <fullName evidence="1">Uncharacterized protein</fullName>
    </submittedName>
</protein>
<proteinExistence type="predicted"/>
<dbReference type="EMBL" id="CM046117">
    <property type="protein sequence ID" value="KAI8436461.1"/>
    <property type="molecule type" value="Genomic_DNA"/>
</dbReference>
<keyword evidence="2" id="KW-1185">Reference proteome</keyword>
<reference evidence="1 2" key="1">
    <citation type="journal article" date="2022" name="Genome Biol. Evol.">
        <title>The Spruce Budworm Genome: Reconstructing the Evolutionary History of Antifreeze Proteins.</title>
        <authorList>
            <person name="Beliveau C."/>
            <person name="Gagne P."/>
            <person name="Picq S."/>
            <person name="Vernygora O."/>
            <person name="Keeling C.I."/>
            <person name="Pinkney K."/>
            <person name="Doucet D."/>
            <person name="Wen F."/>
            <person name="Johnston J.S."/>
            <person name="Maaroufi H."/>
            <person name="Boyle B."/>
            <person name="Laroche J."/>
            <person name="Dewar K."/>
            <person name="Juretic N."/>
            <person name="Blackburn G."/>
            <person name="Nisole A."/>
            <person name="Brunet B."/>
            <person name="Brandao M."/>
            <person name="Lumley L."/>
            <person name="Duan J."/>
            <person name="Quan G."/>
            <person name="Lucarotti C.J."/>
            <person name="Roe A.D."/>
            <person name="Sperling F.A.H."/>
            <person name="Levesque R.C."/>
            <person name="Cusson M."/>
        </authorList>
    </citation>
    <scope>NUCLEOTIDE SEQUENCE [LARGE SCALE GENOMIC DNA]</scope>
    <source>
        <strain evidence="1">Glfc:IPQL:Cfum</strain>
    </source>
</reference>
<dbReference type="Proteomes" id="UP001064048">
    <property type="component" value="Chromosome 17"/>
</dbReference>
<gene>
    <name evidence="1" type="ORF">MSG28_010032</name>
</gene>
<accession>A0ACC0KJZ1</accession>
<comment type="caution">
    <text evidence="1">The sequence shown here is derived from an EMBL/GenBank/DDBJ whole genome shotgun (WGS) entry which is preliminary data.</text>
</comment>
<evidence type="ECO:0000313" key="2">
    <source>
        <dbReference type="Proteomes" id="UP001064048"/>
    </source>
</evidence>
<sequence>MLTRASNGINESMREVDIEWSLPCRRSPASPLPVRSQYPPVTRRRQTATMRLAALFALLTIALGDISPVDHVRDKFYTLERDLWVNVTDPEWRNAGLGGDIELTKAFAAFNDRFEAVRMPPRPPLESWLWVKASEKLTVIDGLYKNFMEFVKRQAAPGAVPAPVREWLDLAEVVLMDPKLSVAQAVRKLDDLLEHGDLFRASLQEGHPDLCELQMSPHQLIYDMYNTISLTEIKGYAMMQFSWMLLKIYGKGNFTEEASLTRQRYAERSSRTAAAARSAMAMARRGLYRCDPVQHKEGETYAQVTRLLQGYIENEVDMNADGTCRDNCAYYTLATRHGCFKEQFCAKQTVCNGRIIDCQYIDSDMWVCPAGRNSIRRYEWIEYENGRTLGKVGSCTRGTTKVDSWWRWLFWHCSYCMCLCDEAAAESDRYFSLMDATSDVKNNKLVPLPKKGHPHISVDSWWRWSLHHCSYCMCLCEDEVGSAERFFSMREAVADIQKQKVVTGVRLIKSGRVFHLQISEGLLGERGSVTPGEWVPVAKFDPSDPGVREGLDYHTLTYEQRAIDLDELDSPLGHILTGVRFSMIGAHLHFEIRSTPFNYTTGRLSPDRSQWISNDNTEGAELPRSRLDLYKPDIPTRSLTPLPVDSKHDQYVEFVNSDFEADAAQSTVPFVDIQPVIPMKGAALASGAGLIHRGARGSGGYIAVKLFTYDFSRHVRADPPPNPDENTTEFLPLMIN</sequence>
<name>A0ACC0KJZ1_CHOFU</name>